<reference evidence="8 9" key="1">
    <citation type="submission" date="2011-11" db="EMBL/GenBank/DDBJ databases">
        <title>Complete sequence of Granulicella mallensis MP5ACTX8.</title>
        <authorList>
            <consortium name="US DOE Joint Genome Institute"/>
            <person name="Lucas S."/>
            <person name="Copeland A."/>
            <person name="Lapidus A."/>
            <person name="Cheng J.-F."/>
            <person name="Goodwin L."/>
            <person name="Pitluck S."/>
            <person name="Peters L."/>
            <person name="Lu M."/>
            <person name="Detter J.C."/>
            <person name="Han C."/>
            <person name="Tapia R."/>
            <person name="Land M."/>
            <person name="Hauser L."/>
            <person name="Kyrpides N."/>
            <person name="Ivanova N."/>
            <person name="Mikhailova N."/>
            <person name="Pagani I."/>
            <person name="Rawat S."/>
            <person name="Mannisto M."/>
            <person name="Haggblom M."/>
            <person name="Woyke T."/>
        </authorList>
    </citation>
    <scope>NUCLEOTIDE SEQUENCE [LARGE SCALE GENOMIC DNA]</scope>
    <source>
        <strain evidence="9">ATCC BAA-1857 / DSM 23137 / MP5ACTX8</strain>
    </source>
</reference>
<dbReference type="PANTHER" id="PTHR22600:SF21">
    <property type="entry name" value="BETA-HEXOSAMINIDASE A"/>
    <property type="match status" value="1"/>
</dbReference>
<dbReference type="InterPro" id="IPR015882">
    <property type="entry name" value="HEX_bac_N"/>
</dbReference>
<feature type="domain" description="Beta-hexosaminidase bacterial type N-terminal" evidence="7">
    <location>
        <begin position="33"/>
        <end position="162"/>
    </location>
</feature>
<dbReference type="InterPro" id="IPR017853">
    <property type="entry name" value="GH"/>
</dbReference>
<dbReference type="GO" id="GO:0005975">
    <property type="term" value="P:carbohydrate metabolic process"/>
    <property type="evidence" value="ECO:0007669"/>
    <property type="project" value="InterPro"/>
</dbReference>
<dbReference type="Pfam" id="PF02838">
    <property type="entry name" value="Glyco_hydro_20b"/>
    <property type="match status" value="1"/>
</dbReference>
<evidence type="ECO:0000256" key="3">
    <source>
        <dbReference type="ARBA" id="ARBA00023295"/>
    </source>
</evidence>
<dbReference type="OrthoDB" id="1098018at2"/>
<evidence type="ECO:0000256" key="5">
    <source>
        <dbReference type="SAM" id="SignalP"/>
    </source>
</evidence>
<dbReference type="SUPFAM" id="SSF55545">
    <property type="entry name" value="beta-N-acetylhexosaminidase-like domain"/>
    <property type="match status" value="1"/>
</dbReference>
<dbReference type="KEGG" id="gma:AciX8_4118"/>
<dbReference type="SUPFAM" id="SSF51445">
    <property type="entry name" value="(Trans)glycosidases"/>
    <property type="match status" value="1"/>
</dbReference>
<dbReference type="Gene3D" id="3.20.20.80">
    <property type="entry name" value="Glycosidases"/>
    <property type="match status" value="1"/>
</dbReference>
<accession>G8NQT6</accession>
<feature type="signal peptide" evidence="5">
    <location>
        <begin position="1"/>
        <end position="28"/>
    </location>
</feature>
<dbReference type="Pfam" id="PF00728">
    <property type="entry name" value="Glyco_hydro_20"/>
    <property type="match status" value="1"/>
</dbReference>
<dbReference type="GO" id="GO:0004563">
    <property type="term" value="F:beta-N-acetylhexosaminidase activity"/>
    <property type="evidence" value="ECO:0007669"/>
    <property type="project" value="UniProtKB-EC"/>
</dbReference>
<keyword evidence="2 8" id="KW-0378">Hydrolase</keyword>
<evidence type="ECO:0000259" key="7">
    <source>
        <dbReference type="Pfam" id="PF02838"/>
    </source>
</evidence>
<gene>
    <name evidence="8" type="ordered locus">AciX8_4118</name>
</gene>
<evidence type="ECO:0000256" key="1">
    <source>
        <dbReference type="ARBA" id="ARBA00006285"/>
    </source>
</evidence>
<dbReference type="EMBL" id="CP003130">
    <property type="protein sequence ID" value="AEU38399.1"/>
    <property type="molecule type" value="Genomic_DNA"/>
</dbReference>
<dbReference type="InterPro" id="IPR029018">
    <property type="entry name" value="Hex-like_dom2"/>
</dbReference>
<feature type="active site" description="Proton donor" evidence="4">
    <location>
        <position position="322"/>
    </location>
</feature>
<dbReference type="eggNOG" id="COG3525">
    <property type="taxonomic scope" value="Bacteria"/>
</dbReference>
<feature type="domain" description="Glycoside hydrolase family 20 catalytic" evidence="6">
    <location>
        <begin position="166"/>
        <end position="477"/>
    </location>
</feature>
<dbReference type="CDD" id="cd06570">
    <property type="entry name" value="GH20_chitobiase-like_1"/>
    <property type="match status" value="1"/>
</dbReference>
<keyword evidence="3 8" id="KW-0326">Glycosidase</keyword>
<dbReference type="InterPro" id="IPR015883">
    <property type="entry name" value="Glyco_hydro_20_cat"/>
</dbReference>
<name>G8NQT6_GRAMM</name>
<evidence type="ECO:0000313" key="8">
    <source>
        <dbReference type="EMBL" id="AEU38399.1"/>
    </source>
</evidence>
<dbReference type="HOGENOM" id="CLU_007082_5_1_0"/>
<dbReference type="EC" id="3.2.1.52" evidence="8"/>
<dbReference type="STRING" id="682795.AciX8_4118"/>
<dbReference type="PANTHER" id="PTHR22600">
    <property type="entry name" value="BETA-HEXOSAMINIDASE"/>
    <property type="match status" value="1"/>
</dbReference>
<organism evidence="8 9">
    <name type="scientific">Granulicella mallensis (strain ATCC BAA-1857 / DSM 23137 / MP5ACTX8)</name>
    <dbReference type="NCBI Taxonomy" id="682795"/>
    <lineage>
        <taxon>Bacteria</taxon>
        <taxon>Pseudomonadati</taxon>
        <taxon>Acidobacteriota</taxon>
        <taxon>Terriglobia</taxon>
        <taxon>Terriglobales</taxon>
        <taxon>Acidobacteriaceae</taxon>
        <taxon>Granulicella</taxon>
    </lineage>
</organism>
<dbReference type="GO" id="GO:0005764">
    <property type="term" value="C:lysosome"/>
    <property type="evidence" value="ECO:0007669"/>
    <property type="project" value="TreeGrafter"/>
</dbReference>
<evidence type="ECO:0000259" key="6">
    <source>
        <dbReference type="Pfam" id="PF00728"/>
    </source>
</evidence>
<feature type="chain" id="PRO_5003511916" evidence="5">
    <location>
        <begin position="29"/>
        <end position="682"/>
    </location>
</feature>
<proteinExistence type="inferred from homology"/>
<evidence type="ECO:0000256" key="4">
    <source>
        <dbReference type="PIRSR" id="PIRSR625705-1"/>
    </source>
</evidence>
<dbReference type="GO" id="GO:0016020">
    <property type="term" value="C:membrane"/>
    <property type="evidence" value="ECO:0007669"/>
    <property type="project" value="TreeGrafter"/>
</dbReference>
<dbReference type="PRINTS" id="PR00738">
    <property type="entry name" value="GLHYDRLASE20"/>
</dbReference>
<sequence precursor="true">MFRSDMRRTSCAVFMFSFMLLAGNSAKAQTPLPLIPLPATAVEGTGSLSVDHGLQVVLEGYTEPRLERARARFLDTLSREIGTSGVPPQTVAGGKLIIKTAGPSAPVQQLGEDESYHLEITTTGAHLTAPTPLGVLHGLQTFLQLVHSTPEGYAVTGVTIDDKPRFPWRGLMIDTGRHFMPLDVLRQNLDGMEAVKMNVFHWHLSEDQGFRVESKTFPLLQEKGSDGLYYTQDQVRGILEYAHDRGIRVVPEFDMPGHATAWFVGYPNLASGSGPYKIERHWGIFDPAMDPTRESTYQFLDQLLGEMTALFPDAYFHIGGDECNGKEWDANPRIKQYMQTHHIKDDAGLQAYFTSRVQQLVTKRHKITVGWDELLQPDTPRDVVIQSWRGQDSLAEAARRGYRGLLSAGYYIDLNQSAADHYAVDPLVNGKAKLSPAEEANILGGEATMWTEYATPENITGKIWPRTAAIAERLWSAQSVKDADSMYRRIDTLSQNFAYYGLPYQGVREQMLRRLNSYSDPKALQILASVVQPPRDYAREELRAYDAFYPLNRLVDTVPPESNKAREFNELAARIAAGKAAPEDWRKARQWLALWRDNDAALQPSLPKSTLTAELAPLSHNLSQAATIGLLALDALQNNAPVSAEMQKQQLAELKELEKPQAILLNRIVPGVEVLVSAAKAQ</sequence>
<comment type="similarity">
    <text evidence="1">Belongs to the glycosyl hydrolase 20 family.</text>
</comment>
<dbReference type="AlphaFoldDB" id="G8NQT6"/>
<dbReference type="Proteomes" id="UP000007113">
    <property type="component" value="Chromosome"/>
</dbReference>
<evidence type="ECO:0000256" key="2">
    <source>
        <dbReference type="ARBA" id="ARBA00022801"/>
    </source>
</evidence>
<dbReference type="GO" id="GO:0006689">
    <property type="term" value="P:ganglioside catabolic process"/>
    <property type="evidence" value="ECO:0007669"/>
    <property type="project" value="TreeGrafter"/>
</dbReference>
<dbReference type="Gene3D" id="3.30.379.10">
    <property type="entry name" value="Chitobiase/beta-hexosaminidase domain 2-like"/>
    <property type="match status" value="1"/>
</dbReference>
<protein>
    <submittedName>
        <fullName evidence="8">Beta-N-acetylhexosaminidase</fullName>
        <ecNumber evidence="8">3.2.1.52</ecNumber>
    </submittedName>
</protein>
<dbReference type="GO" id="GO:0030203">
    <property type="term" value="P:glycosaminoglycan metabolic process"/>
    <property type="evidence" value="ECO:0007669"/>
    <property type="project" value="TreeGrafter"/>
</dbReference>
<dbReference type="InterPro" id="IPR025705">
    <property type="entry name" value="Beta_hexosaminidase_sua/sub"/>
</dbReference>
<keyword evidence="9" id="KW-1185">Reference proteome</keyword>
<evidence type="ECO:0000313" key="9">
    <source>
        <dbReference type="Proteomes" id="UP000007113"/>
    </source>
</evidence>
<keyword evidence="5" id="KW-0732">Signal</keyword>